<evidence type="ECO:0000256" key="1">
    <source>
        <dbReference type="ARBA" id="ARBA00006540"/>
    </source>
</evidence>
<sequence>MSSGLIGKKVGMTNVFDDDGRNYAVTVIEVEPCVITQIKTTETDGYEAVQLAAFDKKAKNVSKPLLGHFDKAGTTPKKYVKEFRDFLPEGFEVGDELNIEDVFTVGESVDVTGVTKGKGFTGVVKRYNFSGVGEATHGQHNRQRHPGSIGQASDPSRVFPGMKMAGRSGNERTKIKNLTVAKIFAESNLMMVTGSVPGPNGRFVEIYNR</sequence>
<dbReference type="PANTHER" id="PTHR11229:SF16">
    <property type="entry name" value="LARGE RIBOSOMAL SUBUNIT PROTEIN UL3C"/>
    <property type="match status" value="1"/>
</dbReference>
<dbReference type="InterPro" id="IPR019926">
    <property type="entry name" value="Ribosomal_uL3_CS"/>
</dbReference>
<dbReference type="NCBIfam" id="TIGR03625">
    <property type="entry name" value="L3_bact"/>
    <property type="match status" value="1"/>
</dbReference>
<dbReference type="AlphaFoldDB" id="A0A1M5LKH3"/>
<keyword evidence="3 7" id="KW-0694">RNA-binding</keyword>
<keyword evidence="12" id="KW-1185">Reference proteome</keyword>
<keyword evidence="4 7" id="KW-0689">Ribosomal protein</keyword>
<keyword evidence="2 7" id="KW-0699">rRNA-binding</keyword>
<evidence type="ECO:0000256" key="9">
    <source>
        <dbReference type="RuleBase" id="RU003906"/>
    </source>
</evidence>
<comment type="similarity">
    <text evidence="1 7 8">Belongs to the universal ribosomal protein uL3 family.</text>
</comment>
<evidence type="ECO:0000313" key="11">
    <source>
        <dbReference type="EMBL" id="SHG65634.1"/>
    </source>
</evidence>
<dbReference type="GO" id="GO:0022625">
    <property type="term" value="C:cytosolic large ribosomal subunit"/>
    <property type="evidence" value="ECO:0007669"/>
    <property type="project" value="TreeGrafter"/>
</dbReference>
<gene>
    <name evidence="7" type="primary">rplC</name>
    <name evidence="11" type="ORF">SAMN05443144_1433</name>
</gene>
<comment type="function">
    <text evidence="7 9">One of the primary rRNA binding proteins, it binds directly near the 3'-end of the 23S rRNA, where it nucleates assembly of the 50S subunit.</text>
</comment>
<dbReference type="STRING" id="1194090.SAMN05443144_1433"/>
<dbReference type="PANTHER" id="PTHR11229">
    <property type="entry name" value="50S RIBOSOMAL PROTEIN L3"/>
    <property type="match status" value="1"/>
</dbReference>
<name>A0A1M5LKH3_9BACT</name>
<dbReference type="EMBL" id="FQUS01000043">
    <property type="protein sequence ID" value="SHG65634.1"/>
    <property type="molecule type" value="Genomic_DNA"/>
</dbReference>
<evidence type="ECO:0000256" key="5">
    <source>
        <dbReference type="ARBA" id="ARBA00023274"/>
    </source>
</evidence>
<dbReference type="GO" id="GO:0019843">
    <property type="term" value="F:rRNA binding"/>
    <property type="evidence" value="ECO:0007669"/>
    <property type="project" value="UniProtKB-UniRule"/>
</dbReference>
<evidence type="ECO:0000256" key="10">
    <source>
        <dbReference type="SAM" id="MobiDB-lite"/>
    </source>
</evidence>
<evidence type="ECO:0000256" key="6">
    <source>
        <dbReference type="ARBA" id="ARBA00035243"/>
    </source>
</evidence>
<organism evidence="11 12">
    <name type="scientific">Fodinibius roseus</name>
    <dbReference type="NCBI Taxonomy" id="1194090"/>
    <lineage>
        <taxon>Bacteria</taxon>
        <taxon>Pseudomonadati</taxon>
        <taxon>Balneolota</taxon>
        <taxon>Balneolia</taxon>
        <taxon>Balneolales</taxon>
        <taxon>Balneolaceae</taxon>
        <taxon>Fodinibius</taxon>
    </lineage>
</organism>
<dbReference type="RefSeq" id="WP_073068581.1">
    <property type="nucleotide sequence ID" value="NZ_FQUS01000043.1"/>
</dbReference>
<dbReference type="OrthoDB" id="9806135at2"/>
<comment type="subunit">
    <text evidence="7 9">Part of the 50S ribosomal subunit. Forms a cluster with proteins L14 and L19.</text>
</comment>
<accession>A0A1M5LKH3</accession>
<dbReference type="InterPro" id="IPR009000">
    <property type="entry name" value="Transl_B-barrel_sf"/>
</dbReference>
<dbReference type="Proteomes" id="UP000184041">
    <property type="component" value="Unassembled WGS sequence"/>
</dbReference>
<reference evidence="11 12" key="1">
    <citation type="submission" date="2016-11" db="EMBL/GenBank/DDBJ databases">
        <authorList>
            <person name="Jaros S."/>
            <person name="Januszkiewicz K."/>
            <person name="Wedrychowicz H."/>
        </authorList>
    </citation>
    <scope>NUCLEOTIDE SEQUENCE [LARGE SCALE GENOMIC DNA]</scope>
    <source>
        <strain evidence="11 12">DSM 21986</strain>
    </source>
</reference>
<dbReference type="Gene3D" id="2.40.30.10">
    <property type="entry name" value="Translation factors"/>
    <property type="match status" value="1"/>
</dbReference>
<evidence type="ECO:0000256" key="3">
    <source>
        <dbReference type="ARBA" id="ARBA00022884"/>
    </source>
</evidence>
<dbReference type="PROSITE" id="PS00474">
    <property type="entry name" value="RIBOSOMAL_L3"/>
    <property type="match status" value="1"/>
</dbReference>
<dbReference type="InterPro" id="IPR000597">
    <property type="entry name" value="Ribosomal_uL3"/>
</dbReference>
<dbReference type="HAMAP" id="MF_01325_B">
    <property type="entry name" value="Ribosomal_uL3_B"/>
    <property type="match status" value="1"/>
</dbReference>
<dbReference type="Pfam" id="PF00297">
    <property type="entry name" value="Ribosomal_L3"/>
    <property type="match status" value="1"/>
</dbReference>
<evidence type="ECO:0000256" key="2">
    <source>
        <dbReference type="ARBA" id="ARBA00022730"/>
    </source>
</evidence>
<evidence type="ECO:0000313" key="12">
    <source>
        <dbReference type="Proteomes" id="UP000184041"/>
    </source>
</evidence>
<protein>
    <recommendedName>
        <fullName evidence="6 7">Large ribosomal subunit protein uL3</fullName>
    </recommendedName>
</protein>
<keyword evidence="5 7" id="KW-0687">Ribonucleoprotein</keyword>
<dbReference type="GO" id="GO:0003735">
    <property type="term" value="F:structural constituent of ribosome"/>
    <property type="evidence" value="ECO:0007669"/>
    <property type="project" value="UniProtKB-UniRule"/>
</dbReference>
<dbReference type="GO" id="GO:0006412">
    <property type="term" value="P:translation"/>
    <property type="evidence" value="ECO:0007669"/>
    <property type="project" value="UniProtKB-UniRule"/>
</dbReference>
<dbReference type="SUPFAM" id="SSF50447">
    <property type="entry name" value="Translation proteins"/>
    <property type="match status" value="1"/>
</dbReference>
<evidence type="ECO:0000256" key="7">
    <source>
        <dbReference type="HAMAP-Rule" id="MF_01325"/>
    </source>
</evidence>
<dbReference type="InterPro" id="IPR019927">
    <property type="entry name" value="Ribosomal_uL3_bac/org-type"/>
</dbReference>
<dbReference type="FunFam" id="2.40.30.10:FF:000047">
    <property type="entry name" value="50S ribosomal protein L3"/>
    <property type="match status" value="1"/>
</dbReference>
<dbReference type="FunFam" id="3.30.160.810:FF:000001">
    <property type="entry name" value="50S ribosomal protein L3"/>
    <property type="match status" value="1"/>
</dbReference>
<feature type="region of interest" description="Disordered" evidence="10">
    <location>
        <begin position="134"/>
        <end position="157"/>
    </location>
</feature>
<evidence type="ECO:0000256" key="8">
    <source>
        <dbReference type="RuleBase" id="RU003905"/>
    </source>
</evidence>
<dbReference type="Gene3D" id="3.30.160.810">
    <property type="match status" value="1"/>
</dbReference>
<evidence type="ECO:0000256" key="4">
    <source>
        <dbReference type="ARBA" id="ARBA00022980"/>
    </source>
</evidence>
<proteinExistence type="inferred from homology"/>